<dbReference type="GO" id="GO:0005886">
    <property type="term" value="C:plasma membrane"/>
    <property type="evidence" value="ECO:0007669"/>
    <property type="project" value="TreeGrafter"/>
</dbReference>
<dbReference type="SUPFAM" id="SSF52540">
    <property type="entry name" value="P-loop containing nucleoside triphosphate hydrolases"/>
    <property type="match status" value="1"/>
</dbReference>
<dbReference type="GO" id="GO:0005524">
    <property type="term" value="F:ATP binding"/>
    <property type="evidence" value="ECO:0007669"/>
    <property type="project" value="UniProtKB-KW"/>
</dbReference>
<organism evidence="9 10">
    <name type="scientific">Inhella proteolytica</name>
    <dbReference type="NCBI Taxonomy" id="2795029"/>
    <lineage>
        <taxon>Bacteria</taxon>
        <taxon>Pseudomonadati</taxon>
        <taxon>Pseudomonadota</taxon>
        <taxon>Betaproteobacteria</taxon>
        <taxon>Burkholderiales</taxon>
        <taxon>Sphaerotilaceae</taxon>
        <taxon>Inhella</taxon>
    </lineage>
</organism>
<dbReference type="InterPro" id="IPR027417">
    <property type="entry name" value="P-loop_NTPase"/>
</dbReference>
<dbReference type="AlphaFoldDB" id="A0A931J4I7"/>
<dbReference type="RefSeq" id="WP_198110349.1">
    <property type="nucleotide sequence ID" value="NZ_JAEDAK010000004.1"/>
</dbReference>
<evidence type="ECO:0000256" key="3">
    <source>
        <dbReference type="ARBA" id="ARBA00022741"/>
    </source>
</evidence>
<gene>
    <name evidence="9" type="ORF">I7X39_07435</name>
</gene>
<evidence type="ECO:0000313" key="10">
    <source>
        <dbReference type="Proteomes" id="UP000613266"/>
    </source>
</evidence>
<evidence type="ECO:0000256" key="6">
    <source>
        <dbReference type="ARBA" id="ARBA00023251"/>
    </source>
</evidence>
<proteinExistence type="inferred from homology"/>
<evidence type="ECO:0000256" key="1">
    <source>
        <dbReference type="ARBA" id="ARBA00022448"/>
    </source>
</evidence>
<keyword evidence="6" id="KW-0046">Antibiotic resistance</keyword>
<name>A0A931J4I7_9BURK</name>
<dbReference type="EMBL" id="JAEDAK010000004">
    <property type="protein sequence ID" value="MBH9576732.1"/>
    <property type="molecule type" value="Genomic_DNA"/>
</dbReference>
<feature type="domain" description="ABC transporter" evidence="8">
    <location>
        <begin position="6"/>
        <end position="238"/>
    </location>
</feature>
<dbReference type="PROSITE" id="PS50893">
    <property type="entry name" value="ABC_TRANSPORTER_2"/>
    <property type="match status" value="1"/>
</dbReference>
<dbReference type="InterPro" id="IPR017871">
    <property type="entry name" value="ABC_transporter-like_CS"/>
</dbReference>
<dbReference type="GO" id="GO:0022857">
    <property type="term" value="F:transmembrane transporter activity"/>
    <property type="evidence" value="ECO:0007669"/>
    <property type="project" value="UniProtKB-ARBA"/>
</dbReference>
<dbReference type="GO" id="GO:0046677">
    <property type="term" value="P:response to antibiotic"/>
    <property type="evidence" value="ECO:0007669"/>
    <property type="project" value="UniProtKB-KW"/>
</dbReference>
<keyword evidence="5" id="KW-0472">Membrane</keyword>
<dbReference type="PANTHER" id="PTHR24220">
    <property type="entry name" value="IMPORT ATP-BINDING PROTEIN"/>
    <property type="match status" value="1"/>
</dbReference>
<keyword evidence="3" id="KW-0547">Nucleotide-binding</keyword>
<dbReference type="PANTHER" id="PTHR24220:SF86">
    <property type="entry name" value="ABC TRANSPORTER ABCH.1"/>
    <property type="match status" value="1"/>
</dbReference>
<keyword evidence="1" id="KW-0813">Transport</keyword>
<evidence type="ECO:0000313" key="9">
    <source>
        <dbReference type="EMBL" id="MBH9576732.1"/>
    </source>
</evidence>
<comment type="caution">
    <text evidence="9">The sequence shown here is derived from an EMBL/GenBank/DDBJ whole genome shotgun (WGS) entry which is preliminary data.</text>
</comment>
<evidence type="ECO:0000259" key="8">
    <source>
        <dbReference type="PROSITE" id="PS50893"/>
    </source>
</evidence>
<comment type="similarity">
    <text evidence="7">Belongs to the ABC transporter superfamily. Macrolide exporter (TC 3.A.1.122) family.</text>
</comment>
<evidence type="ECO:0000256" key="5">
    <source>
        <dbReference type="ARBA" id="ARBA00022989"/>
    </source>
</evidence>
<evidence type="ECO:0000256" key="7">
    <source>
        <dbReference type="ARBA" id="ARBA00038388"/>
    </source>
</evidence>
<dbReference type="FunFam" id="3.40.50.300:FF:000032">
    <property type="entry name" value="Export ABC transporter ATP-binding protein"/>
    <property type="match status" value="1"/>
</dbReference>
<accession>A0A931J4I7</accession>
<keyword evidence="5" id="KW-1133">Transmembrane helix</keyword>
<dbReference type="InterPro" id="IPR017911">
    <property type="entry name" value="MacB-like_ATP-bd"/>
</dbReference>
<dbReference type="InterPro" id="IPR003439">
    <property type="entry name" value="ABC_transporter-like_ATP-bd"/>
</dbReference>
<dbReference type="PROSITE" id="PS00211">
    <property type="entry name" value="ABC_TRANSPORTER_1"/>
    <property type="match status" value="1"/>
</dbReference>
<keyword evidence="2" id="KW-1003">Cell membrane</keyword>
<dbReference type="GO" id="GO:0098796">
    <property type="term" value="C:membrane protein complex"/>
    <property type="evidence" value="ECO:0007669"/>
    <property type="project" value="UniProtKB-ARBA"/>
</dbReference>
<dbReference type="CDD" id="cd03255">
    <property type="entry name" value="ABC_MJ0796_LolCDE_FtsE"/>
    <property type="match status" value="1"/>
</dbReference>
<keyword evidence="5" id="KW-0812">Transmembrane</keyword>
<keyword evidence="10" id="KW-1185">Reference proteome</keyword>
<protein>
    <submittedName>
        <fullName evidence="9">ABC transporter ATP-binding protein</fullName>
    </submittedName>
</protein>
<dbReference type="Proteomes" id="UP000613266">
    <property type="component" value="Unassembled WGS sequence"/>
</dbReference>
<sequence>MNAPLLELQGVTKVYGSGAAASVALAGVDLRIQAGEFVAIMGPSGSGKSTAMNILGCLDRPSRGSYRFQGVEVQGLSRDQRALLRRRWFGFVFQGFNLLARTSAQENVELPLLYRGESAAARRRAAREALAAVGLQGLEAHTPAELSGGQQQRVAIARALVSAPAVLLADEPTGNLDSQRGAEIMALLEGLNRERGITVLMVTHEPDMAAWAQRVLHFRDGRLERDEAQSARRSEAPA</sequence>
<dbReference type="InterPro" id="IPR015854">
    <property type="entry name" value="ABC_transpr_LolD-like"/>
</dbReference>
<dbReference type="Pfam" id="PF00005">
    <property type="entry name" value="ABC_tran"/>
    <property type="match status" value="1"/>
</dbReference>
<evidence type="ECO:0000256" key="2">
    <source>
        <dbReference type="ARBA" id="ARBA00022475"/>
    </source>
</evidence>
<reference evidence="9" key="1">
    <citation type="submission" date="2020-12" db="EMBL/GenBank/DDBJ databases">
        <title>The genome sequence of Inhella sp. 1Y17.</title>
        <authorList>
            <person name="Liu Y."/>
        </authorList>
    </citation>
    <scope>NUCLEOTIDE SEQUENCE</scope>
    <source>
        <strain evidence="9">1Y17</strain>
    </source>
</reference>
<dbReference type="GO" id="GO:0016887">
    <property type="term" value="F:ATP hydrolysis activity"/>
    <property type="evidence" value="ECO:0007669"/>
    <property type="project" value="InterPro"/>
</dbReference>
<dbReference type="Gene3D" id="3.40.50.300">
    <property type="entry name" value="P-loop containing nucleotide triphosphate hydrolases"/>
    <property type="match status" value="1"/>
</dbReference>
<evidence type="ECO:0000256" key="4">
    <source>
        <dbReference type="ARBA" id="ARBA00022840"/>
    </source>
</evidence>
<dbReference type="InterPro" id="IPR003593">
    <property type="entry name" value="AAA+_ATPase"/>
</dbReference>
<dbReference type="SMART" id="SM00382">
    <property type="entry name" value="AAA"/>
    <property type="match status" value="1"/>
</dbReference>
<keyword evidence="4 9" id="KW-0067">ATP-binding</keyword>